<dbReference type="SUPFAM" id="SSF50630">
    <property type="entry name" value="Acid proteases"/>
    <property type="match status" value="1"/>
</dbReference>
<reference evidence="1" key="2">
    <citation type="submission" date="2014-07" db="EMBL/GenBank/DDBJ databases">
        <authorList>
            <person name="Hull J."/>
        </authorList>
    </citation>
    <scope>NUCLEOTIDE SEQUENCE</scope>
</reference>
<name>A0A0A9XLS3_LYGHE</name>
<evidence type="ECO:0000313" key="1">
    <source>
        <dbReference type="EMBL" id="JAG21652.1"/>
    </source>
</evidence>
<reference evidence="1" key="1">
    <citation type="journal article" date="2014" name="PLoS ONE">
        <title>Transcriptome-Based Identification of ABC Transporters in the Western Tarnished Plant Bug Lygus hesperus.</title>
        <authorList>
            <person name="Hull J.J."/>
            <person name="Chaney K."/>
            <person name="Geib S.M."/>
            <person name="Fabrick J.A."/>
            <person name="Brent C.S."/>
            <person name="Walsh D."/>
            <person name="Lavine L.C."/>
        </authorList>
    </citation>
    <scope>NUCLEOTIDE SEQUENCE</scope>
</reference>
<organism evidence="1">
    <name type="scientific">Lygus hesperus</name>
    <name type="common">Western plant bug</name>
    <dbReference type="NCBI Taxonomy" id="30085"/>
    <lineage>
        <taxon>Eukaryota</taxon>
        <taxon>Metazoa</taxon>
        <taxon>Ecdysozoa</taxon>
        <taxon>Arthropoda</taxon>
        <taxon>Hexapoda</taxon>
        <taxon>Insecta</taxon>
        <taxon>Pterygota</taxon>
        <taxon>Neoptera</taxon>
        <taxon>Paraneoptera</taxon>
        <taxon>Hemiptera</taxon>
        <taxon>Heteroptera</taxon>
        <taxon>Panheteroptera</taxon>
        <taxon>Cimicomorpha</taxon>
        <taxon>Miridae</taxon>
        <taxon>Mirini</taxon>
        <taxon>Lygus</taxon>
    </lineage>
</organism>
<feature type="non-terminal residue" evidence="1">
    <location>
        <position position="154"/>
    </location>
</feature>
<dbReference type="InterPro" id="IPR021109">
    <property type="entry name" value="Peptidase_aspartic_dom_sf"/>
</dbReference>
<protein>
    <submittedName>
        <fullName evidence="1">Gag-Pol polyprotein</fullName>
    </submittedName>
</protein>
<proteinExistence type="predicted"/>
<gene>
    <name evidence="1" type="primary">gag-pol_71</name>
    <name evidence="1" type="ORF">CM83_104849</name>
</gene>
<accession>A0A0A9XLS3</accession>
<feature type="non-terminal residue" evidence="1">
    <location>
        <position position="1"/>
    </location>
</feature>
<sequence>RCGESKPHKVDSCKAKNATCGFCKRKGHTSKACLKQSKKSSIEEIELDGDTPESEETKYNLSTIYLEKVSSGDRAGRVPAYRITLHLDGKPINFKIDTAADITCIPKSQLTSLDMSIGELAKFPGNIVHAGRGKLTCFGSFTGNLRLGSKEVAE</sequence>
<dbReference type="AlphaFoldDB" id="A0A0A9XLS3"/>
<dbReference type="EMBL" id="GBHO01021952">
    <property type="protein sequence ID" value="JAG21652.1"/>
    <property type="molecule type" value="Transcribed_RNA"/>
</dbReference>